<dbReference type="PROSITE" id="PS50817">
    <property type="entry name" value="INTEIN_N_TER"/>
    <property type="match status" value="1"/>
</dbReference>
<gene>
    <name evidence="2" type="ORF">ACFSKU_15965</name>
</gene>
<name>A0ABW4X1D8_9BACT</name>
<sequence>MRIGVIALVLTLFAAKDGFGQGEAVSFTLDDYKKFVAYTIGNVEEDTYIKFENSYVLDRETKPYVFNYSDGVERRIYFYKMLKGANRDEVGTMAMYTTPKSGKTIKVCIPGPKAEKNVWDFYIDELKHNGEQENGFLSTLTFALSREYSKEHANQGKNPVAQEDDHYDFCFPAGALVALADGTQKPIEQIEAGDKVMAYSAASQGRNETTVSDVQVHYRKEGIQVTKLLLAPVEEIFASVDAYSPSGLVEIEATNNHPLYTKVGKKEVGQIKEGDVLYYYSNSMHGFREYRVAHVFANNQQVKKVYNLETEAGNYLINGTVVLDK</sequence>
<dbReference type="InterPro" id="IPR003587">
    <property type="entry name" value="Hint_dom_N"/>
</dbReference>
<comment type="caution">
    <text evidence="2">The sequence shown here is derived from an EMBL/GenBank/DDBJ whole genome shotgun (WGS) entry which is preliminary data.</text>
</comment>
<dbReference type="RefSeq" id="WP_229959389.1">
    <property type="nucleotide sequence ID" value="NZ_JAJJWI010000005.1"/>
</dbReference>
<dbReference type="Pfam" id="PF01079">
    <property type="entry name" value="Hint"/>
    <property type="match status" value="1"/>
</dbReference>
<dbReference type="CDD" id="cd00081">
    <property type="entry name" value="Hint"/>
    <property type="match status" value="1"/>
</dbReference>
<keyword evidence="3" id="KW-1185">Reference proteome</keyword>
<dbReference type="SUPFAM" id="SSF51294">
    <property type="entry name" value="Hedgehog/intein (Hint) domain"/>
    <property type="match status" value="1"/>
</dbReference>
<evidence type="ECO:0000313" key="2">
    <source>
        <dbReference type="EMBL" id="MFD2068386.1"/>
    </source>
</evidence>
<evidence type="ECO:0000313" key="3">
    <source>
        <dbReference type="Proteomes" id="UP001597369"/>
    </source>
</evidence>
<dbReference type="EMBL" id="JBHUHV010000053">
    <property type="protein sequence ID" value="MFD2068386.1"/>
    <property type="molecule type" value="Genomic_DNA"/>
</dbReference>
<accession>A0ABW4X1D8</accession>
<dbReference type="InterPro" id="IPR006141">
    <property type="entry name" value="Intein_N"/>
</dbReference>
<dbReference type="InterPro" id="IPR036844">
    <property type="entry name" value="Hint_dom_sf"/>
</dbReference>
<reference evidence="3" key="1">
    <citation type="journal article" date="2019" name="Int. J. Syst. Evol. Microbiol.">
        <title>The Global Catalogue of Microorganisms (GCM) 10K type strain sequencing project: providing services to taxonomists for standard genome sequencing and annotation.</title>
        <authorList>
            <consortium name="The Broad Institute Genomics Platform"/>
            <consortium name="The Broad Institute Genome Sequencing Center for Infectious Disease"/>
            <person name="Wu L."/>
            <person name="Ma J."/>
        </authorList>
    </citation>
    <scope>NUCLEOTIDE SEQUENCE [LARGE SCALE GENOMIC DNA]</scope>
    <source>
        <strain evidence="3">JCM 16545</strain>
    </source>
</reference>
<proteinExistence type="predicted"/>
<dbReference type="SMART" id="SM00306">
    <property type="entry name" value="HintN"/>
    <property type="match status" value="1"/>
</dbReference>
<organism evidence="2 3">
    <name type="scientific">Pontibacter silvestris</name>
    <dbReference type="NCBI Taxonomy" id="2305183"/>
    <lineage>
        <taxon>Bacteria</taxon>
        <taxon>Pseudomonadati</taxon>
        <taxon>Bacteroidota</taxon>
        <taxon>Cytophagia</taxon>
        <taxon>Cytophagales</taxon>
        <taxon>Hymenobacteraceae</taxon>
        <taxon>Pontibacter</taxon>
    </lineage>
</organism>
<evidence type="ECO:0000259" key="1">
    <source>
        <dbReference type="SMART" id="SM00306"/>
    </source>
</evidence>
<feature type="domain" description="Hint" evidence="1">
    <location>
        <begin position="168"/>
        <end position="281"/>
    </location>
</feature>
<dbReference type="Proteomes" id="UP001597369">
    <property type="component" value="Unassembled WGS sequence"/>
</dbReference>
<protein>
    <submittedName>
        <fullName evidence="2">Hint domain-containing protein</fullName>
    </submittedName>
</protein>
<dbReference type="InterPro" id="IPR001767">
    <property type="entry name" value="Hedgehog_Hint"/>
</dbReference>
<dbReference type="Gene3D" id="2.170.16.10">
    <property type="entry name" value="Hedgehog/Intein (Hint) domain"/>
    <property type="match status" value="1"/>
</dbReference>